<keyword evidence="2" id="KW-1185">Reference proteome</keyword>
<evidence type="ECO:0000313" key="1">
    <source>
        <dbReference type="EMBL" id="SEQ93535.1"/>
    </source>
</evidence>
<sequence>MNRKLKNFLNDEQVLNNISLYEGTELENIFK</sequence>
<feature type="non-terminal residue" evidence="1">
    <location>
        <position position="31"/>
    </location>
</feature>
<proteinExistence type="predicted"/>
<accession>A0A1H9K3V7</accession>
<dbReference type="Proteomes" id="UP000182360">
    <property type="component" value="Unassembled WGS sequence"/>
</dbReference>
<evidence type="ECO:0000313" key="2">
    <source>
        <dbReference type="Proteomes" id="UP000182360"/>
    </source>
</evidence>
<dbReference type="AlphaFoldDB" id="A0A1H9K3V7"/>
<protein>
    <submittedName>
        <fullName evidence="1">Uncharacterized protein</fullName>
    </submittedName>
</protein>
<gene>
    <name evidence="1" type="ORF">SAMN04487977_1261</name>
</gene>
<organism evidence="1 2">
    <name type="scientific">Treponema bryantii</name>
    <dbReference type="NCBI Taxonomy" id="163"/>
    <lineage>
        <taxon>Bacteria</taxon>
        <taxon>Pseudomonadati</taxon>
        <taxon>Spirochaetota</taxon>
        <taxon>Spirochaetia</taxon>
        <taxon>Spirochaetales</taxon>
        <taxon>Treponemataceae</taxon>
        <taxon>Treponema</taxon>
    </lineage>
</organism>
<dbReference type="EMBL" id="FOFU01000026">
    <property type="protein sequence ID" value="SEQ93535.1"/>
    <property type="molecule type" value="Genomic_DNA"/>
</dbReference>
<reference evidence="1 2" key="1">
    <citation type="submission" date="2016-10" db="EMBL/GenBank/DDBJ databases">
        <authorList>
            <person name="de Groot N.N."/>
        </authorList>
    </citation>
    <scope>NUCLEOTIDE SEQUENCE [LARGE SCALE GENOMIC DNA]</scope>
    <source>
        <strain evidence="1 2">B25</strain>
    </source>
</reference>
<name>A0A1H9K3V7_9SPIR</name>